<dbReference type="EMBL" id="JAMPKX010000007">
    <property type="protein sequence ID" value="MEP0948285.1"/>
    <property type="molecule type" value="Genomic_DNA"/>
</dbReference>
<keyword evidence="1" id="KW-0472">Membrane</keyword>
<reference evidence="2 3" key="1">
    <citation type="submission" date="2022-04" db="EMBL/GenBank/DDBJ databases">
        <title>Positive selection, recombination, and allopatry shape intraspecific diversity of widespread and dominant cyanobacteria.</title>
        <authorList>
            <person name="Wei J."/>
            <person name="Shu W."/>
            <person name="Hu C."/>
        </authorList>
    </citation>
    <scope>NUCLEOTIDE SEQUENCE [LARGE SCALE GENOMIC DNA]</scope>
    <source>
        <strain evidence="2 3">DQ-A4</strain>
    </source>
</reference>
<keyword evidence="3" id="KW-1185">Reference proteome</keyword>
<keyword evidence="1" id="KW-1133">Transmembrane helix</keyword>
<keyword evidence="1" id="KW-0812">Transmembrane</keyword>
<dbReference type="RefSeq" id="WP_190703555.1">
    <property type="nucleotide sequence ID" value="NZ_JAMPKX010000007.1"/>
</dbReference>
<accession>A0ABV0K6A7</accession>
<evidence type="ECO:0000313" key="3">
    <source>
        <dbReference type="Proteomes" id="UP001482513"/>
    </source>
</evidence>
<gene>
    <name evidence="2" type="ORF">NC992_15480</name>
</gene>
<proteinExistence type="predicted"/>
<sequence length="67" mass="7077">MRFQDPEVAIALHRLEMLATVAAVLAASIFVGTATTLVAIEQAEPSAQDLVMPSEAALWQGLGQKAK</sequence>
<evidence type="ECO:0000256" key="1">
    <source>
        <dbReference type="SAM" id="Phobius"/>
    </source>
</evidence>
<name>A0ABV0K6A7_9CYAN</name>
<protein>
    <submittedName>
        <fullName evidence="2">Uncharacterized protein</fullName>
    </submittedName>
</protein>
<evidence type="ECO:0000313" key="2">
    <source>
        <dbReference type="EMBL" id="MEP0948285.1"/>
    </source>
</evidence>
<dbReference type="Proteomes" id="UP001482513">
    <property type="component" value="Unassembled WGS sequence"/>
</dbReference>
<comment type="caution">
    <text evidence="2">The sequence shown here is derived from an EMBL/GenBank/DDBJ whole genome shotgun (WGS) entry which is preliminary data.</text>
</comment>
<organism evidence="2 3">
    <name type="scientific">Leptolyngbya subtilissima DQ-A4</name>
    <dbReference type="NCBI Taxonomy" id="2933933"/>
    <lineage>
        <taxon>Bacteria</taxon>
        <taxon>Bacillati</taxon>
        <taxon>Cyanobacteriota</taxon>
        <taxon>Cyanophyceae</taxon>
        <taxon>Leptolyngbyales</taxon>
        <taxon>Leptolyngbyaceae</taxon>
        <taxon>Leptolyngbya group</taxon>
        <taxon>Leptolyngbya</taxon>
    </lineage>
</organism>
<feature type="transmembrane region" description="Helical" evidence="1">
    <location>
        <begin position="20"/>
        <end position="40"/>
    </location>
</feature>